<evidence type="ECO:0000256" key="1">
    <source>
        <dbReference type="ARBA" id="ARBA00004613"/>
    </source>
</evidence>
<dbReference type="Gene3D" id="2.60.120.200">
    <property type="match status" value="2"/>
</dbReference>
<evidence type="ECO:0000256" key="2">
    <source>
        <dbReference type="ARBA" id="ARBA00022525"/>
    </source>
</evidence>
<dbReference type="EMBL" id="VDMA02000005">
    <property type="protein sequence ID" value="KAB8185277.1"/>
    <property type="molecule type" value="Genomic_DNA"/>
</dbReference>
<dbReference type="Proteomes" id="UP000313066">
    <property type="component" value="Unassembled WGS sequence"/>
</dbReference>
<feature type="region of interest" description="Disordered" evidence="5">
    <location>
        <begin position="558"/>
        <end position="596"/>
    </location>
</feature>
<dbReference type="Pfam" id="PF14040">
    <property type="entry name" value="DNase_NucA_NucB"/>
    <property type="match status" value="1"/>
</dbReference>
<comment type="subcellular location">
    <subcellularLocation>
        <location evidence="1">Secreted</location>
    </subcellularLocation>
</comment>
<feature type="signal peptide" evidence="6">
    <location>
        <begin position="1"/>
        <end position="18"/>
    </location>
</feature>
<reference evidence="8 9" key="1">
    <citation type="submission" date="2019-10" db="EMBL/GenBank/DDBJ databases">
        <title>Nonomuraea sp. nov., isolated from Phyllanthus amarus.</title>
        <authorList>
            <person name="Klykleung N."/>
            <person name="Tanasupawat S."/>
        </authorList>
    </citation>
    <scope>NUCLEOTIDE SEQUENCE [LARGE SCALE GENOMIC DNA]</scope>
    <source>
        <strain evidence="8 9">CR1-09</strain>
    </source>
</reference>
<feature type="domain" description="LamG-like jellyroll fold" evidence="7">
    <location>
        <begin position="1658"/>
        <end position="1788"/>
    </location>
</feature>
<dbReference type="NCBIfam" id="NF033679">
    <property type="entry name" value="DNRLRE_dom"/>
    <property type="match status" value="2"/>
</dbReference>
<accession>A0A5N6BXT8</accession>
<dbReference type="InterPro" id="IPR006558">
    <property type="entry name" value="LamG-like"/>
</dbReference>
<dbReference type="InterPro" id="IPR055372">
    <property type="entry name" value="CBM96"/>
</dbReference>
<dbReference type="InterPro" id="IPR029476">
    <property type="entry name" value="DNase_NucA_NucB"/>
</dbReference>
<keyword evidence="3 6" id="KW-0732">Signal</keyword>
<keyword evidence="4" id="KW-1015">Disulfide bond</keyword>
<evidence type="ECO:0000256" key="6">
    <source>
        <dbReference type="SAM" id="SignalP"/>
    </source>
</evidence>
<sequence>MLRTAVLFVATNMVVGLAAIPSRAEAPLPAAPQSSEASEVRDSRRAVDRVIEEAKAKAHKSGKRVEIPDRNSETVTLYANPDGKTLRMELNLEPVRVKNADGDGFTPIDTTLVEADGVIKPKATTGDLTLSAGGDTTAIKSKDAKTAARVGGSRKLPKPNLKGNTATYPSAYGKGIDLVVTATPTGFRQQLVIRERPNEPVTFRIPVDLPKGLSFGKGDKGQPTLKGKDGKPFLDIRPAPLLDAVAADPSGDLDAAKVGRAAVTLDGSDLVYSPDPAFLADPATAYPVTMAAVDDDWYECEIDTPSSTYCPDGVSAPYDGEPMDTFVNNADYPDSWSNFNLDRILVGKSNSGSVRWRSYIQFPLPADGDPFWGSTIENADLTLWNHLSSDCGLSVGSGVTARRVTSDWDELNLTWSNQPSVTSVGANTEFGAYNSANCSGAYAYEWDLIHSVNGIVQAWANGEPNYGIQLTAGNESDTTNWRRYRTRESTYPYPAHAPRLSVDFEPPAPPRQETVVIAVPEPLDTVPSDYDEAVAMSTRAGTTVEEFATIDVPDEAVDGTLANHNGMADTVGTDKLTPEDPNAPEPDDTGDSDGEDVLAPRVLTHEPAAGATEVPLDAVVRVTFTEPVGGVEVTVRAADNTDVPGSLAYNDDDKVVTFTPAQPLAPGTTYSAEVALAADSWDNTMEPYSWSFRTVDEAAGRWTFDEGDGRTAADSSGNDHAASLNDTAEWIAGKSGNAISNVPSQARTAASATAVKQGKAVEVADETTATSITYAQPDGKTFKTEVTTGPVRTRQASGWVPVDTTLAEQGGTLRPKALAEGAVVELSAGGTDPFVQMTADGKSYALRWPTPLPKPTVKGSVATYTDAAGAGADLVVTVLPTGFRHEVVLRQRPSKPLELRIGVEDEGLTLSEGKGGRLLLKGKDKKLVVAGTRPMVSDGSARGLPAKRGKANADVVTKNGRAELVLKPDQAFLADTDTAYPVRVASAVTLPLASDMEVTTFDTADSPAFPDTPYVMAGTMSGFIKSRVHLRFDTTGLQGSTVTGATLSMNTIDSYSCGAALARGIQVARLTGAWNPDNIYWANKPAFTTEDASTNFKGVTSDCPVYPDSMDWNVTGIVQDWAAGAANHGLVLKSPGEADVDNYRVFTSSEDTDFTLPPKLTITTSGPASAPAVGALTITPAQSVDGGVVATSLTPQLAAIVSDTAGGDLTGAFEIEHDPAATSQGAGQIWAGSSAAVASGGQATVSVPAGKLADGWKVRWRARAVNAGASTTSAWSDWQSAAIDVPNPTVAAFQVTPSQVVDGGTVATSLTPALRTTVTDPAAQPLRAEFEVEHDPAAPEGQGTGQIWTGGLDNVTSGTQASVTVPDGKLADGWKVRWRARAVNTATTIGSPWSDWQNLTVDVPDPVSEPAVSALQVTPSQQVDGTTVTPTLTPALLAQISDPAGKPLRAEAEVEHDPTAPSGQGSGQIWAGAADNVPAGTQASIAVPAGTLADGWKVRWRARAVSATAASAWSDWQSFTVGLPKPTATGLTITPATVVDGVTVTTTVTPTLQATLTHPSGQALRAEAEIEHDPAATGQGSGQIWAGAVDGVASGTQASIAVPADTLTDGWKIRWRLRAVAGGAASAWSDWQQVTVDVVQPGEEPLAQTTGPVIRTDQSFTAAAWLRWSDKDGGYTVLEQKGTHQAPFRLGNTAEHGLVFTFTSADATDATVEGVLSGVEPPIDEWFHVAGTYDAATRTATLYLNGTQAGTAQLSFPVWDAQAPLRIGAAMAGSMDETVAYQRPLSAAGVADLFTQAQAAAAPAAPSGKVSPARTSSGITTSASSTAAADDGSFYRRVDLEDCLALDDNYDGDTADTYVTWMKGEYAFGQSRIHESTYNYCWSSYLYVLEFAENPFTGGMVRAAKRSLLKKAKKKNGQQVEVEDDDAFRFRATWVMHTYLGGTGGKEFSEGQLFAQSFKVFTRFDQFAIVDGDGDVKVPSGDLSGIEIASHPGHGLGDCRYQSGSRKERDVSAWHAAPDAEFMFGWPDGIDKNRAHRCEVGVVAFIPGEDVGTGLAIPLWNRKLVDSRFMLEQEKILRHGSGIPVSDWDGAPYTELVPEVQCDWQKLGGPKIPTRIGGCIIPSVPRVFVMSKSKNSDFVEVINHIEKALKQRNNADTAPPKRPGHDWTKPELPPAKTTIALPVNKVIPGNWADVTSKPLTKVNTTDATINRRQFSGLRFTTDAGTTDVKRWPNVPDDFVVPPRELAGVNYCKYYFYDQYAVTRSWYYGVPKAGWLNCDEYPFASTKEGAGRQDGNYSIRAVSKDDNIIHGRALNRFYSDYRVVPGEKFWVKVVS</sequence>
<keyword evidence="9" id="KW-1185">Reference proteome</keyword>
<evidence type="ECO:0000256" key="3">
    <source>
        <dbReference type="ARBA" id="ARBA00022729"/>
    </source>
</evidence>
<dbReference type="SMART" id="SM00560">
    <property type="entry name" value="LamGL"/>
    <property type="match status" value="1"/>
</dbReference>
<feature type="region of interest" description="Disordered" evidence="5">
    <location>
        <begin position="1805"/>
        <end position="1825"/>
    </location>
</feature>
<evidence type="ECO:0000256" key="5">
    <source>
        <dbReference type="SAM" id="MobiDB-lite"/>
    </source>
</evidence>
<dbReference type="InterPro" id="IPR032812">
    <property type="entry name" value="SbsA_Ig"/>
</dbReference>
<keyword evidence="2" id="KW-0964">Secreted</keyword>
<evidence type="ECO:0000313" key="8">
    <source>
        <dbReference type="EMBL" id="KAB8185277.1"/>
    </source>
</evidence>
<evidence type="ECO:0000313" key="9">
    <source>
        <dbReference type="Proteomes" id="UP000313066"/>
    </source>
</evidence>
<evidence type="ECO:0000256" key="4">
    <source>
        <dbReference type="ARBA" id="ARBA00023157"/>
    </source>
</evidence>
<dbReference type="InterPro" id="IPR014755">
    <property type="entry name" value="Cu-Rt/internalin_Ig-like"/>
</dbReference>
<feature type="compositionally biased region" description="Low complexity" evidence="5">
    <location>
        <begin position="1815"/>
        <end position="1825"/>
    </location>
</feature>
<dbReference type="InterPro" id="IPR013320">
    <property type="entry name" value="ConA-like_dom_sf"/>
</dbReference>
<feature type="region of interest" description="Disordered" evidence="5">
    <location>
        <begin position="2150"/>
        <end position="2174"/>
    </location>
</feature>
<proteinExistence type="predicted"/>
<dbReference type="SUPFAM" id="SSF49899">
    <property type="entry name" value="Concanavalin A-like lectins/glucanases"/>
    <property type="match status" value="1"/>
</dbReference>
<dbReference type="Pfam" id="PF13205">
    <property type="entry name" value="Big_5"/>
    <property type="match status" value="1"/>
</dbReference>
<gene>
    <name evidence="8" type="ORF">FH610_010740</name>
</gene>
<dbReference type="Gene3D" id="2.60.40.1220">
    <property type="match status" value="1"/>
</dbReference>
<comment type="caution">
    <text evidence="8">The sequence shown here is derived from an EMBL/GenBank/DDBJ whole genome shotgun (WGS) entry which is preliminary data.</text>
</comment>
<name>A0A5N6BXT8_9ACTN</name>
<feature type="compositionally biased region" description="Acidic residues" evidence="5">
    <location>
        <begin position="585"/>
        <end position="596"/>
    </location>
</feature>
<organism evidence="8 9">
    <name type="scientific">Microbispora catharanthi</name>
    <dbReference type="NCBI Taxonomy" id="1712871"/>
    <lineage>
        <taxon>Bacteria</taxon>
        <taxon>Bacillati</taxon>
        <taxon>Actinomycetota</taxon>
        <taxon>Actinomycetes</taxon>
        <taxon>Streptosporangiales</taxon>
        <taxon>Streptosporangiaceae</taxon>
        <taxon>Microbispora</taxon>
    </lineage>
</organism>
<dbReference type="GO" id="GO:0005576">
    <property type="term" value="C:extracellular region"/>
    <property type="evidence" value="ECO:0007669"/>
    <property type="project" value="UniProtKB-SubCell"/>
</dbReference>
<evidence type="ECO:0000259" key="7">
    <source>
        <dbReference type="SMART" id="SM00560"/>
    </source>
</evidence>
<feature type="chain" id="PRO_5039341092" evidence="6">
    <location>
        <begin position="19"/>
        <end position="2334"/>
    </location>
</feature>
<dbReference type="Pfam" id="PF24517">
    <property type="entry name" value="CBM96"/>
    <property type="match status" value="2"/>
</dbReference>
<protein>
    <submittedName>
        <fullName evidence="8">DNRLRE domain-containing protein</fullName>
    </submittedName>
</protein>